<evidence type="ECO:0000256" key="5">
    <source>
        <dbReference type="ARBA" id="ARBA00022801"/>
    </source>
</evidence>
<evidence type="ECO:0000256" key="3">
    <source>
        <dbReference type="ARBA" id="ARBA00012781"/>
    </source>
</evidence>
<dbReference type="GO" id="GO:0005829">
    <property type="term" value="C:cytosol"/>
    <property type="evidence" value="ECO:0007669"/>
    <property type="project" value="TreeGrafter"/>
</dbReference>
<evidence type="ECO:0000256" key="1">
    <source>
        <dbReference type="ARBA" id="ARBA00004984"/>
    </source>
</evidence>
<comment type="pathway">
    <text evidence="1 8">Purine metabolism; guanine degradation; xanthine from guanine: step 1/1.</text>
</comment>
<evidence type="ECO:0000256" key="2">
    <source>
        <dbReference type="ARBA" id="ARBA00006745"/>
    </source>
</evidence>
<comment type="cofactor">
    <cofactor evidence="8">
        <name>Zn(2+)</name>
        <dbReference type="ChEBI" id="CHEBI:29105"/>
    </cofactor>
    <text evidence="8">Binds 1 zinc ion per subunit.</text>
</comment>
<dbReference type="NCBIfam" id="NF006679">
    <property type="entry name" value="PRK09228.1"/>
    <property type="match status" value="1"/>
</dbReference>
<dbReference type="InterPro" id="IPR032466">
    <property type="entry name" value="Metal_Hydrolase"/>
</dbReference>
<evidence type="ECO:0000256" key="6">
    <source>
        <dbReference type="ARBA" id="ARBA00022833"/>
    </source>
</evidence>
<evidence type="ECO:0000256" key="7">
    <source>
        <dbReference type="NCBIfam" id="TIGR02967"/>
    </source>
</evidence>
<proteinExistence type="inferred from homology"/>
<dbReference type="UniPathway" id="UPA00603">
    <property type="reaction ID" value="UER00660"/>
</dbReference>
<feature type="domain" description="Amidohydrolase-related" evidence="9">
    <location>
        <begin position="59"/>
        <end position="419"/>
    </location>
</feature>
<evidence type="ECO:0000313" key="10">
    <source>
        <dbReference type="EMBL" id="BAL53323.1"/>
    </source>
</evidence>
<comment type="catalytic activity">
    <reaction evidence="8">
        <text>guanine + H2O + H(+) = xanthine + NH4(+)</text>
        <dbReference type="Rhea" id="RHEA:14665"/>
        <dbReference type="ChEBI" id="CHEBI:15377"/>
        <dbReference type="ChEBI" id="CHEBI:15378"/>
        <dbReference type="ChEBI" id="CHEBI:16235"/>
        <dbReference type="ChEBI" id="CHEBI:17712"/>
        <dbReference type="ChEBI" id="CHEBI:28938"/>
        <dbReference type="EC" id="3.5.4.3"/>
    </reaction>
</comment>
<dbReference type="InterPro" id="IPR011059">
    <property type="entry name" value="Metal-dep_hydrolase_composite"/>
</dbReference>
<organism evidence="10">
    <name type="scientific">uncultured Bacteroidota bacterium</name>
    <dbReference type="NCBI Taxonomy" id="152509"/>
    <lineage>
        <taxon>Bacteria</taxon>
        <taxon>Pseudomonadati</taxon>
        <taxon>Bacteroidota</taxon>
        <taxon>environmental samples</taxon>
    </lineage>
</organism>
<comment type="similarity">
    <text evidence="2 8">Belongs to the metallo-dependent hydrolases superfamily. ATZ/TRZ family.</text>
</comment>
<protein>
    <recommendedName>
        <fullName evidence="3 7">Guanine deaminase</fullName>
        <shortName evidence="8">Guanase</shortName>
        <ecNumber evidence="3 7">3.5.4.3</ecNumber>
    </recommendedName>
    <alternativeName>
        <fullName evidence="8">Guanine aminohydrolase</fullName>
    </alternativeName>
</protein>
<dbReference type="Gene3D" id="2.30.40.10">
    <property type="entry name" value="Urease, subunit C, domain 1"/>
    <property type="match status" value="1"/>
</dbReference>
<dbReference type="Pfam" id="PF01979">
    <property type="entry name" value="Amidohydro_1"/>
    <property type="match status" value="1"/>
</dbReference>
<reference evidence="10" key="2">
    <citation type="journal article" date="2012" name="PLoS ONE">
        <title>A Deeply Branching Thermophilic Bacterium with an Ancient Acetyl-CoA Pathway Dominates a Subsurface Ecosystem.</title>
        <authorList>
            <person name="Takami H."/>
            <person name="Noguchi H."/>
            <person name="Takaki Y."/>
            <person name="Uchiyama I."/>
            <person name="Toyoda A."/>
            <person name="Nishi S."/>
            <person name="Chee G.-J."/>
            <person name="Arai W."/>
            <person name="Nunoura T."/>
            <person name="Itoh T."/>
            <person name="Hattori M."/>
            <person name="Takai K."/>
        </authorList>
    </citation>
    <scope>NUCLEOTIDE SEQUENCE</scope>
</reference>
<dbReference type="PANTHER" id="PTHR11271:SF6">
    <property type="entry name" value="GUANINE DEAMINASE"/>
    <property type="match status" value="1"/>
</dbReference>
<evidence type="ECO:0000256" key="8">
    <source>
        <dbReference type="RuleBase" id="RU366009"/>
    </source>
</evidence>
<dbReference type="InterPro" id="IPR014311">
    <property type="entry name" value="Guanine_deaminase"/>
</dbReference>
<dbReference type="SUPFAM" id="SSF51338">
    <property type="entry name" value="Composite domain of metallo-dependent hydrolases"/>
    <property type="match status" value="1"/>
</dbReference>
<dbReference type="NCBIfam" id="TIGR02967">
    <property type="entry name" value="guan_deamin"/>
    <property type="match status" value="1"/>
</dbReference>
<dbReference type="AlphaFoldDB" id="H5SAY7"/>
<dbReference type="InterPro" id="IPR006680">
    <property type="entry name" value="Amidohydro-rel"/>
</dbReference>
<sequence>MTAAIYRCAILHCRNRQTVEFFSDGGLVVEGGRIRACDDFACIEPLFHGLPVVDWRGSVLIPGLVDTHAHLPQLSAIGAERADLLDWLQQVIFPLEARFRDTAFAERIAEAFFRRALASGTTLIAVYGPPYEEATDACFRVAAQFGIRAVMGMTLMDSNAPAELLSEPSALIAACKRLINRWHGANEGRLFYALTPRFAGSCSRELLKQCGQLAAECPVHVQTHLAESPGELAWIASLFPEHPNYTSIYDRAGLLTERTILAHCIYLEPTELARIQEQGSAIAHCPASNIYLRSGIMPLSDYLKLPVKIGLGTDIGAGYHTSILDEARYAREVAKVRQMIHRSGSVPSLAEAFYLATLGGAEALGFADVLGNFSEGKEADFVRIAIEPYRTIDTAEHALEYVLYAGTQNVTATVIAGVEVWQSQ</sequence>
<reference evidence="10" key="1">
    <citation type="journal article" date="2005" name="Environ. Microbiol.">
        <title>Genetic and functional properties of uncultivated thermophilic crenarchaeotes from a subsurface gold mine as revealed by analysis of genome fragments.</title>
        <authorList>
            <person name="Nunoura T."/>
            <person name="Hirayama H."/>
            <person name="Takami H."/>
            <person name="Oida H."/>
            <person name="Nishi S."/>
            <person name="Shimamura S."/>
            <person name="Suzuki Y."/>
            <person name="Inagaki F."/>
            <person name="Takai K."/>
            <person name="Nealson K.H."/>
            <person name="Horikoshi K."/>
        </authorList>
    </citation>
    <scope>NUCLEOTIDE SEQUENCE</scope>
</reference>
<dbReference type="InterPro" id="IPR051607">
    <property type="entry name" value="Metallo-dep_hydrolases"/>
</dbReference>
<dbReference type="GO" id="GO:0006147">
    <property type="term" value="P:guanine catabolic process"/>
    <property type="evidence" value="ECO:0007669"/>
    <property type="project" value="UniProtKB-UniRule"/>
</dbReference>
<dbReference type="EMBL" id="AP011655">
    <property type="protein sequence ID" value="BAL53323.1"/>
    <property type="molecule type" value="Genomic_DNA"/>
</dbReference>
<dbReference type="GO" id="GO:0008892">
    <property type="term" value="F:guanine deaminase activity"/>
    <property type="evidence" value="ECO:0007669"/>
    <property type="project" value="UniProtKB-UniRule"/>
</dbReference>
<dbReference type="SUPFAM" id="SSF51556">
    <property type="entry name" value="Metallo-dependent hydrolases"/>
    <property type="match status" value="1"/>
</dbReference>
<gene>
    <name evidence="10" type="ORF">HGMM_F06F04C04</name>
</gene>
<accession>H5SAY7</accession>
<dbReference type="Gene3D" id="3.20.20.140">
    <property type="entry name" value="Metal-dependent hydrolases"/>
    <property type="match status" value="1"/>
</dbReference>
<name>H5SAY7_9BACT</name>
<comment type="function">
    <text evidence="8">Catalyzes the hydrolytic deamination of guanine, producing xanthine and ammonia.</text>
</comment>
<evidence type="ECO:0000259" key="9">
    <source>
        <dbReference type="Pfam" id="PF01979"/>
    </source>
</evidence>
<keyword evidence="4 8" id="KW-0479">Metal-binding</keyword>
<dbReference type="GO" id="GO:0008270">
    <property type="term" value="F:zinc ion binding"/>
    <property type="evidence" value="ECO:0007669"/>
    <property type="project" value="UniProtKB-UniRule"/>
</dbReference>
<dbReference type="EC" id="3.5.4.3" evidence="3 7"/>
<evidence type="ECO:0000256" key="4">
    <source>
        <dbReference type="ARBA" id="ARBA00022723"/>
    </source>
</evidence>
<dbReference type="PANTHER" id="PTHR11271">
    <property type="entry name" value="GUANINE DEAMINASE"/>
    <property type="match status" value="1"/>
</dbReference>
<keyword evidence="6 8" id="KW-0862">Zinc</keyword>
<keyword evidence="5 8" id="KW-0378">Hydrolase</keyword>